<dbReference type="EMBL" id="LR743507">
    <property type="protein sequence ID" value="CAA2107721.1"/>
    <property type="molecule type" value="Genomic_DNA"/>
</dbReference>
<sequence>MGYDFTIKKENAWRVKQDGDYPWPPCAKAFPLEQDRTIHLSTRDVLTKSDETGKYMKHTGLGCTNIILKDEEVEPWGQDVKLRLL</sequence>
<proteinExistence type="predicted"/>
<name>A0A679JCD5_VARPD</name>
<protein>
    <submittedName>
        <fullName evidence="1">Uncharacterized protein</fullName>
    </submittedName>
</protein>
<dbReference type="RefSeq" id="WP_339091918.1">
    <property type="nucleotide sequence ID" value="NZ_LR743507.1"/>
</dbReference>
<organism evidence="1">
    <name type="scientific">Variovorax paradoxus</name>
    <dbReference type="NCBI Taxonomy" id="34073"/>
    <lineage>
        <taxon>Bacteria</taxon>
        <taxon>Pseudomonadati</taxon>
        <taxon>Pseudomonadota</taxon>
        <taxon>Betaproteobacteria</taxon>
        <taxon>Burkholderiales</taxon>
        <taxon>Comamonadaceae</taxon>
        <taxon>Variovorax</taxon>
    </lineage>
</organism>
<accession>A0A679JCD5</accession>
<reference evidence="1" key="1">
    <citation type="submission" date="2019-12" db="EMBL/GenBank/DDBJ databases">
        <authorList>
            <person name="Cremers G."/>
        </authorList>
    </citation>
    <scope>NUCLEOTIDE SEQUENCE</scope>
    <source>
        <strain evidence="1">Vvax</strain>
    </source>
</reference>
<evidence type="ECO:0000313" key="1">
    <source>
        <dbReference type="EMBL" id="CAA2107721.1"/>
    </source>
</evidence>
<dbReference type="AlphaFoldDB" id="A0A679JCD5"/>
<gene>
    <name evidence="1" type="ORF">VVAX_04376</name>
</gene>